<keyword evidence="3" id="KW-1185">Reference proteome</keyword>
<evidence type="ECO:0000313" key="2">
    <source>
        <dbReference type="EMBL" id="QEG07913.1"/>
    </source>
</evidence>
<gene>
    <name evidence="2" type="ORF">CPT_Magnus_034</name>
</gene>
<evidence type="ECO:0000313" key="3">
    <source>
        <dbReference type="Proteomes" id="UP000325262"/>
    </source>
</evidence>
<dbReference type="EMBL" id="MN045230">
    <property type="protein sequence ID" value="QEG07913.1"/>
    <property type="molecule type" value="Genomic_DNA"/>
</dbReference>
<name>A0A5B9NAR7_9CAUD</name>
<protein>
    <submittedName>
        <fullName evidence="2">Uncharacterized protein</fullName>
    </submittedName>
</protein>
<proteinExistence type="predicted"/>
<dbReference type="Proteomes" id="UP000325262">
    <property type="component" value="Segment"/>
</dbReference>
<feature type="region of interest" description="Disordered" evidence="1">
    <location>
        <begin position="33"/>
        <end position="53"/>
    </location>
</feature>
<sequence>MPCRLRCLHIPDTGGHQEELSSRRAIRVSYPARRGLGGRTKGKPETGVVFSSSQNEEHLKSSILFQAIRGVV</sequence>
<organism evidence="2 3">
    <name type="scientific">Klebsiella phage Magnus</name>
    <dbReference type="NCBI Taxonomy" id="2589660"/>
    <lineage>
        <taxon>Viruses</taxon>
        <taxon>Duplodnaviria</taxon>
        <taxon>Heunggongvirae</taxon>
        <taxon>Uroviricota</taxon>
        <taxon>Caudoviricetes</taxon>
        <taxon>Pantevenvirales</taxon>
        <taxon>Ackermannviridae</taxon>
        <taxon>Taipeivirus</taxon>
        <taxon>Taipeivirus magnus</taxon>
    </lineage>
</organism>
<accession>A0A5B9NAR7</accession>
<reference evidence="2 3" key="1">
    <citation type="submission" date="2019-06" db="EMBL/GenBank/DDBJ databases">
        <title>Complete Genome Sequence of Klebsiella pneumoniae Myophage Magnus.</title>
        <authorList>
            <person name="Acevedo Ugarriza L.E."/>
            <person name="Michalik J."/>
            <person name="Newkirk H."/>
            <person name="Liu M."/>
            <person name="Gill J.J."/>
            <person name="Ramsey J."/>
        </authorList>
    </citation>
    <scope>NUCLEOTIDE SEQUENCE [LARGE SCALE GENOMIC DNA]</scope>
</reference>
<evidence type="ECO:0000256" key="1">
    <source>
        <dbReference type="SAM" id="MobiDB-lite"/>
    </source>
</evidence>